<evidence type="ECO:0000256" key="1">
    <source>
        <dbReference type="ARBA" id="ARBA00023239"/>
    </source>
</evidence>
<dbReference type="Pfam" id="PF00701">
    <property type="entry name" value="DHDPS"/>
    <property type="match status" value="1"/>
</dbReference>
<dbReference type="EMBL" id="BQNJ01000001">
    <property type="protein sequence ID" value="GKG99753.1"/>
    <property type="molecule type" value="Genomic_DNA"/>
</dbReference>
<keyword evidence="1 3" id="KW-0456">Lyase</keyword>
<evidence type="ECO:0000256" key="3">
    <source>
        <dbReference type="PIRNR" id="PIRNR001365"/>
    </source>
</evidence>
<dbReference type="InterPro" id="IPR002220">
    <property type="entry name" value="DapA-like"/>
</dbReference>
<dbReference type="PANTHER" id="PTHR12128">
    <property type="entry name" value="DIHYDRODIPICOLINATE SYNTHASE"/>
    <property type="match status" value="1"/>
</dbReference>
<dbReference type="CDD" id="cd00408">
    <property type="entry name" value="DHDPS-like"/>
    <property type="match status" value="1"/>
</dbReference>
<dbReference type="PRINTS" id="PR00146">
    <property type="entry name" value="DHPICSNTHASE"/>
</dbReference>
<dbReference type="Gene3D" id="3.20.20.70">
    <property type="entry name" value="Aldolase class I"/>
    <property type="match status" value="1"/>
</dbReference>
<dbReference type="SMART" id="SM01130">
    <property type="entry name" value="DHDPS"/>
    <property type="match status" value="1"/>
</dbReference>
<evidence type="ECO:0000313" key="6">
    <source>
        <dbReference type="EMBL" id="GKG99753.1"/>
    </source>
</evidence>
<evidence type="ECO:0000256" key="2">
    <source>
        <dbReference type="ARBA" id="ARBA00023270"/>
    </source>
</evidence>
<feature type="active site" description="Proton donor/acceptor" evidence="4">
    <location>
        <position position="133"/>
    </location>
</feature>
<evidence type="ECO:0000313" key="7">
    <source>
        <dbReference type="Proteomes" id="UP001055091"/>
    </source>
</evidence>
<sequence>MQADYITPAVTIFDDQGHVDIEANKKLYEHLISNGIKGILILGSIGEFYGIPLEEKKQLIREAISCTGSRANVYVGTGGTVFEECVWLSNYAADCGAYGMAVISPYYFYLSDEEAYDFYAELAKQVKGNILLYNFPARTGYQLSADTVLKLAMKYPNIIGIKDTVGEMGHTRELIRKVKGRRPDFLVYSGFDEFFFHNILSGGDGCIAGLSNIFPETAAAMVRAAEEDRMEDVSRYQKKLDALMAIYGIQDQFVPVIKTAVQMRGVPINPACLFPMKAVTGADREKIRQIMEYEE</sequence>
<comment type="caution">
    <text evidence="6">The sequence shown here is derived from an EMBL/GenBank/DDBJ whole genome shotgun (WGS) entry which is preliminary data.</text>
</comment>
<protein>
    <submittedName>
        <fullName evidence="6">Dihydrodipicolinate synthase family protein</fullName>
    </submittedName>
</protein>
<accession>A0AA37NB68</accession>
<dbReference type="GO" id="GO:0016829">
    <property type="term" value="F:lyase activity"/>
    <property type="evidence" value="ECO:0007669"/>
    <property type="project" value="UniProtKB-KW"/>
</dbReference>
<feature type="active site" description="Schiff-base intermediate with substrate" evidence="4">
    <location>
        <position position="162"/>
    </location>
</feature>
<organism evidence="6 7">
    <name type="scientific">Hungatella hathewayi</name>
    <dbReference type="NCBI Taxonomy" id="154046"/>
    <lineage>
        <taxon>Bacteria</taxon>
        <taxon>Bacillati</taxon>
        <taxon>Bacillota</taxon>
        <taxon>Clostridia</taxon>
        <taxon>Lachnospirales</taxon>
        <taxon>Lachnospiraceae</taxon>
        <taxon>Hungatella</taxon>
    </lineage>
</organism>
<proteinExistence type="inferred from homology"/>
<dbReference type="InterPro" id="IPR013785">
    <property type="entry name" value="Aldolase_TIM"/>
</dbReference>
<evidence type="ECO:0000256" key="5">
    <source>
        <dbReference type="PIRSR" id="PIRSR001365-2"/>
    </source>
</evidence>
<name>A0AA37NB68_9FIRM</name>
<dbReference type="AlphaFoldDB" id="A0AA37NB68"/>
<dbReference type="InterPro" id="IPR020625">
    <property type="entry name" value="Schiff_base-form_aldolases_AS"/>
</dbReference>
<feature type="binding site" evidence="5">
    <location>
        <position position="207"/>
    </location>
    <ligand>
        <name>pyruvate</name>
        <dbReference type="ChEBI" id="CHEBI:15361"/>
    </ligand>
</feature>
<dbReference type="PIRSF" id="PIRSF001365">
    <property type="entry name" value="DHDPS"/>
    <property type="match status" value="1"/>
</dbReference>
<dbReference type="RefSeq" id="WP_118042056.1">
    <property type="nucleotide sequence ID" value="NZ_BQNJ01000001.1"/>
</dbReference>
<dbReference type="SUPFAM" id="SSF51569">
    <property type="entry name" value="Aldolase"/>
    <property type="match status" value="1"/>
</dbReference>
<evidence type="ECO:0000256" key="4">
    <source>
        <dbReference type="PIRSR" id="PIRSR001365-1"/>
    </source>
</evidence>
<reference evidence="6" key="1">
    <citation type="submission" date="2022-01" db="EMBL/GenBank/DDBJ databases">
        <title>Novel bile acid biosynthetic pathways are enriched in the microbiome of centenarians.</title>
        <authorList>
            <person name="Sato Y."/>
            <person name="Atarashi K."/>
            <person name="Plichta R.D."/>
            <person name="Arai Y."/>
            <person name="Sasajima S."/>
            <person name="Kearney M.S."/>
            <person name="Suda W."/>
            <person name="Takeshita K."/>
            <person name="Sasaki T."/>
            <person name="Okamoto S."/>
            <person name="Skelly N.A."/>
            <person name="Okamura Y."/>
            <person name="Vlamakis H."/>
            <person name="Li Y."/>
            <person name="Tanoue T."/>
            <person name="Takei H."/>
            <person name="Nittono H."/>
            <person name="Narushima S."/>
            <person name="Irie J."/>
            <person name="Itoh H."/>
            <person name="Moriya K."/>
            <person name="Sugiura Y."/>
            <person name="Suematsu M."/>
            <person name="Moritoki N."/>
            <person name="Shibata S."/>
            <person name="Littman R.D."/>
            <person name="Fischbach A.M."/>
            <person name="Uwamino Y."/>
            <person name="Inoue T."/>
            <person name="Honda A."/>
            <person name="Hattori M."/>
            <person name="Murai T."/>
            <person name="Xavier J.R."/>
            <person name="Hirose N."/>
            <person name="Honda K."/>
        </authorList>
    </citation>
    <scope>NUCLEOTIDE SEQUENCE</scope>
    <source>
        <strain evidence="6">CE91-St55</strain>
    </source>
</reference>
<gene>
    <name evidence="6" type="primary">dapA1</name>
    <name evidence="6" type="ORF">CE91St55_17350</name>
</gene>
<dbReference type="Proteomes" id="UP001055091">
    <property type="component" value="Unassembled WGS sequence"/>
</dbReference>
<dbReference type="GO" id="GO:0005829">
    <property type="term" value="C:cytosol"/>
    <property type="evidence" value="ECO:0007669"/>
    <property type="project" value="TreeGrafter"/>
</dbReference>
<dbReference type="PROSITE" id="PS00666">
    <property type="entry name" value="DHDPS_2"/>
    <property type="match status" value="1"/>
</dbReference>
<comment type="similarity">
    <text evidence="3">Belongs to the DapA family.</text>
</comment>
<dbReference type="PANTHER" id="PTHR12128:SF28">
    <property type="entry name" value="2-DEHYDRO-3-DEOXY-D-GLUCONATE ALDOLASE YAGE-RELATED"/>
    <property type="match status" value="1"/>
</dbReference>
<keyword evidence="2" id="KW-0704">Schiff base</keyword>